<dbReference type="OrthoDB" id="6611173at2759"/>
<keyword evidence="2" id="KW-0479">Metal-binding</keyword>
<dbReference type="EMBL" id="KZ308363">
    <property type="protein sequence ID" value="KAG8228236.1"/>
    <property type="molecule type" value="Genomic_DNA"/>
</dbReference>
<dbReference type="GO" id="GO:0005634">
    <property type="term" value="C:nucleus"/>
    <property type="evidence" value="ECO:0007669"/>
    <property type="project" value="UniProtKB-SubCell"/>
</dbReference>
<feature type="domain" description="C2H2-type" evidence="10">
    <location>
        <begin position="85"/>
        <end position="112"/>
    </location>
</feature>
<dbReference type="InterPro" id="IPR036236">
    <property type="entry name" value="Znf_C2H2_sf"/>
</dbReference>
<evidence type="ECO:0000256" key="7">
    <source>
        <dbReference type="ARBA" id="ARBA00023163"/>
    </source>
</evidence>
<organism evidence="11 12">
    <name type="scientific">Ladona fulva</name>
    <name type="common">Scarce chaser dragonfly</name>
    <name type="synonym">Libellula fulva</name>
    <dbReference type="NCBI Taxonomy" id="123851"/>
    <lineage>
        <taxon>Eukaryota</taxon>
        <taxon>Metazoa</taxon>
        <taxon>Ecdysozoa</taxon>
        <taxon>Arthropoda</taxon>
        <taxon>Hexapoda</taxon>
        <taxon>Insecta</taxon>
        <taxon>Pterygota</taxon>
        <taxon>Palaeoptera</taxon>
        <taxon>Odonata</taxon>
        <taxon>Epiprocta</taxon>
        <taxon>Anisoptera</taxon>
        <taxon>Libelluloidea</taxon>
        <taxon>Libellulidae</taxon>
        <taxon>Ladona</taxon>
    </lineage>
</organism>
<protein>
    <recommendedName>
        <fullName evidence="10">C2H2-type domain-containing protein</fullName>
    </recommendedName>
</protein>
<keyword evidence="3" id="KW-0677">Repeat</keyword>
<evidence type="ECO:0000256" key="3">
    <source>
        <dbReference type="ARBA" id="ARBA00022737"/>
    </source>
</evidence>
<feature type="domain" description="C2H2-type" evidence="10">
    <location>
        <begin position="9"/>
        <end position="36"/>
    </location>
</feature>
<comment type="subcellular location">
    <subcellularLocation>
        <location evidence="1">Nucleus</location>
    </subcellularLocation>
</comment>
<evidence type="ECO:0000256" key="5">
    <source>
        <dbReference type="ARBA" id="ARBA00022833"/>
    </source>
</evidence>
<evidence type="ECO:0000256" key="8">
    <source>
        <dbReference type="ARBA" id="ARBA00023242"/>
    </source>
</evidence>
<feature type="domain" description="C2H2-type" evidence="10">
    <location>
        <begin position="117"/>
        <end position="144"/>
    </location>
</feature>
<evidence type="ECO:0000256" key="9">
    <source>
        <dbReference type="PROSITE-ProRule" id="PRU00042"/>
    </source>
</evidence>
<dbReference type="GO" id="GO:0008270">
    <property type="term" value="F:zinc ion binding"/>
    <property type="evidence" value="ECO:0007669"/>
    <property type="project" value="UniProtKB-KW"/>
</dbReference>
<keyword evidence="5" id="KW-0862">Zinc</keyword>
<dbReference type="InterPro" id="IPR013087">
    <property type="entry name" value="Znf_C2H2_type"/>
</dbReference>
<keyword evidence="6" id="KW-0805">Transcription regulation</keyword>
<reference evidence="11" key="2">
    <citation type="submission" date="2017-10" db="EMBL/GenBank/DDBJ databases">
        <title>Ladona fulva Genome sequencing and assembly.</title>
        <authorList>
            <person name="Murali S."/>
            <person name="Richards S."/>
            <person name="Bandaranaike D."/>
            <person name="Bellair M."/>
            <person name="Blankenburg K."/>
            <person name="Chao H."/>
            <person name="Dinh H."/>
            <person name="Doddapaneni H."/>
            <person name="Dugan-Rocha S."/>
            <person name="Elkadiri S."/>
            <person name="Gnanaolivu R."/>
            <person name="Hernandez B."/>
            <person name="Skinner E."/>
            <person name="Javaid M."/>
            <person name="Lee S."/>
            <person name="Li M."/>
            <person name="Ming W."/>
            <person name="Munidasa M."/>
            <person name="Muniz J."/>
            <person name="Nguyen L."/>
            <person name="Hughes D."/>
            <person name="Osuji N."/>
            <person name="Pu L.-L."/>
            <person name="Puazo M."/>
            <person name="Qu C."/>
            <person name="Quiroz J."/>
            <person name="Raj R."/>
            <person name="Weissenberger G."/>
            <person name="Xin Y."/>
            <person name="Zou X."/>
            <person name="Han Y."/>
            <person name="Worley K."/>
            <person name="Muzny D."/>
            <person name="Gibbs R."/>
        </authorList>
    </citation>
    <scope>NUCLEOTIDE SEQUENCE</scope>
    <source>
        <strain evidence="11">Sampled in the wild</strain>
    </source>
</reference>
<name>A0A8K0K5R7_LADFU</name>
<keyword evidence="4 9" id="KW-0863">Zinc-finger</keyword>
<keyword evidence="8" id="KW-0539">Nucleus</keyword>
<keyword evidence="12" id="KW-1185">Reference proteome</keyword>
<reference evidence="11" key="1">
    <citation type="submission" date="2013-04" db="EMBL/GenBank/DDBJ databases">
        <authorList>
            <person name="Qu J."/>
            <person name="Murali S.C."/>
            <person name="Bandaranaike D."/>
            <person name="Bellair M."/>
            <person name="Blankenburg K."/>
            <person name="Chao H."/>
            <person name="Dinh H."/>
            <person name="Doddapaneni H."/>
            <person name="Downs B."/>
            <person name="Dugan-Rocha S."/>
            <person name="Elkadiri S."/>
            <person name="Gnanaolivu R.D."/>
            <person name="Hernandez B."/>
            <person name="Javaid M."/>
            <person name="Jayaseelan J.C."/>
            <person name="Lee S."/>
            <person name="Li M."/>
            <person name="Ming W."/>
            <person name="Munidasa M."/>
            <person name="Muniz J."/>
            <person name="Nguyen L."/>
            <person name="Ongeri F."/>
            <person name="Osuji N."/>
            <person name="Pu L.-L."/>
            <person name="Puazo M."/>
            <person name="Qu C."/>
            <person name="Quiroz J."/>
            <person name="Raj R."/>
            <person name="Weissenberger G."/>
            <person name="Xin Y."/>
            <person name="Zou X."/>
            <person name="Han Y."/>
            <person name="Richards S."/>
            <person name="Worley K."/>
            <person name="Muzny D."/>
            <person name="Gibbs R."/>
        </authorList>
    </citation>
    <scope>NUCLEOTIDE SEQUENCE</scope>
    <source>
        <strain evidence="11">Sampled in the wild</strain>
    </source>
</reference>
<dbReference type="AlphaFoldDB" id="A0A8K0K5R7"/>
<gene>
    <name evidence="11" type="ORF">J437_LFUL004362</name>
</gene>
<evidence type="ECO:0000259" key="10">
    <source>
        <dbReference type="PROSITE" id="PS50157"/>
    </source>
</evidence>
<dbReference type="SMART" id="SM00355">
    <property type="entry name" value="ZnF_C2H2"/>
    <property type="match status" value="4"/>
</dbReference>
<dbReference type="Gene3D" id="3.30.160.60">
    <property type="entry name" value="Classic Zinc Finger"/>
    <property type="match status" value="2"/>
</dbReference>
<comment type="caution">
    <text evidence="11">The sequence shown here is derived from an EMBL/GenBank/DDBJ whole genome shotgun (WGS) entry which is preliminary data.</text>
</comment>
<dbReference type="PANTHER" id="PTHR47772">
    <property type="entry name" value="ZINC FINGER PROTEIN 200"/>
    <property type="match status" value="1"/>
</dbReference>
<dbReference type="SUPFAM" id="SSF57667">
    <property type="entry name" value="beta-beta-alpha zinc fingers"/>
    <property type="match status" value="2"/>
</dbReference>
<evidence type="ECO:0000313" key="12">
    <source>
        <dbReference type="Proteomes" id="UP000792457"/>
    </source>
</evidence>
<evidence type="ECO:0000256" key="6">
    <source>
        <dbReference type="ARBA" id="ARBA00023015"/>
    </source>
</evidence>
<evidence type="ECO:0000256" key="4">
    <source>
        <dbReference type="ARBA" id="ARBA00022771"/>
    </source>
</evidence>
<evidence type="ECO:0000256" key="2">
    <source>
        <dbReference type="ARBA" id="ARBA00022723"/>
    </source>
</evidence>
<evidence type="ECO:0000256" key="1">
    <source>
        <dbReference type="ARBA" id="ARBA00004123"/>
    </source>
</evidence>
<dbReference type="InterPro" id="IPR050636">
    <property type="entry name" value="C2H2-ZF_domain-containing"/>
</dbReference>
<dbReference type="PANTHER" id="PTHR47772:SF13">
    <property type="entry name" value="GASTRULA ZINC FINGER PROTEIN XLCGF49.1-LIKE-RELATED"/>
    <property type="match status" value="1"/>
</dbReference>
<dbReference type="Proteomes" id="UP000792457">
    <property type="component" value="Unassembled WGS sequence"/>
</dbReference>
<dbReference type="Pfam" id="PF13912">
    <property type="entry name" value="zf-C2H2_6"/>
    <property type="match status" value="1"/>
</dbReference>
<proteinExistence type="predicted"/>
<keyword evidence="7" id="KW-0804">Transcription</keyword>
<feature type="domain" description="C2H2-type" evidence="10">
    <location>
        <begin position="145"/>
        <end position="172"/>
    </location>
</feature>
<evidence type="ECO:0000313" key="11">
    <source>
        <dbReference type="EMBL" id="KAG8228236.1"/>
    </source>
</evidence>
<dbReference type="PROSITE" id="PS00028">
    <property type="entry name" value="ZINC_FINGER_C2H2_1"/>
    <property type="match status" value="4"/>
</dbReference>
<sequence>MTHSKVKIYVCEMCGKEMADRMSFIHHIIVHFKDQQCEPLPVVTSSIQPVVNDAPKREEMKDKSFHHLVQRLLEPIKAFLKQELVPCLQCGQVFEGIQRLVSHKESHTNNTSGSLRYACWVCSEVFESAKSLVEHEWIHTGMKPYKCDQCEQRFSSKIFWVGHVRGHFLEGRKGHPN</sequence>
<dbReference type="PROSITE" id="PS50157">
    <property type="entry name" value="ZINC_FINGER_C2H2_2"/>
    <property type="match status" value="4"/>
</dbReference>
<accession>A0A8K0K5R7</accession>